<protein>
    <submittedName>
        <fullName evidence="8">DgyrCDS3556</fullName>
    </submittedName>
</protein>
<dbReference type="GO" id="GO:0051301">
    <property type="term" value="P:cell division"/>
    <property type="evidence" value="ECO:0007669"/>
    <property type="project" value="UniProtKB-KW"/>
</dbReference>
<dbReference type="SUPFAM" id="SSF48452">
    <property type="entry name" value="TPR-like"/>
    <property type="match status" value="2"/>
</dbReference>
<accession>A0A7I8VDJ3</accession>
<dbReference type="PROSITE" id="PS50005">
    <property type="entry name" value="TPR"/>
    <property type="match status" value="2"/>
</dbReference>
<organism evidence="8 9">
    <name type="scientific">Dimorphilus gyrociliatus</name>
    <dbReference type="NCBI Taxonomy" id="2664684"/>
    <lineage>
        <taxon>Eukaryota</taxon>
        <taxon>Metazoa</taxon>
        <taxon>Spiralia</taxon>
        <taxon>Lophotrochozoa</taxon>
        <taxon>Annelida</taxon>
        <taxon>Polychaeta</taxon>
        <taxon>Polychaeta incertae sedis</taxon>
        <taxon>Dinophilidae</taxon>
        <taxon>Dimorphilus</taxon>
    </lineage>
</organism>
<dbReference type="GO" id="GO:0016567">
    <property type="term" value="P:protein ubiquitination"/>
    <property type="evidence" value="ECO:0007669"/>
    <property type="project" value="TreeGrafter"/>
</dbReference>
<evidence type="ECO:0000256" key="4">
    <source>
        <dbReference type="ARBA" id="ARBA00022786"/>
    </source>
</evidence>
<evidence type="ECO:0000313" key="8">
    <source>
        <dbReference type="EMBL" id="CAD5114423.1"/>
    </source>
</evidence>
<dbReference type="InterPro" id="IPR019734">
    <property type="entry name" value="TPR_rpt"/>
</dbReference>
<dbReference type="Pfam" id="PF12895">
    <property type="entry name" value="ANAPC3"/>
    <property type="match status" value="1"/>
</dbReference>
<feature type="repeat" description="TPR" evidence="7">
    <location>
        <begin position="303"/>
        <end position="336"/>
    </location>
</feature>
<keyword evidence="3" id="KW-0498">Mitosis</keyword>
<dbReference type="PANTHER" id="PTHR12558">
    <property type="entry name" value="CELL DIVISION CYCLE 16,23,27"/>
    <property type="match status" value="1"/>
</dbReference>
<evidence type="ECO:0000256" key="3">
    <source>
        <dbReference type="ARBA" id="ARBA00022776"/>
    </source>
</evidence>
<keyword evidence="1" id="KW-0132">Cell division</keyword>
<sequence length="463" mass="53556">MAAPRSDSMPKVSTENLEYLRNIVKQYCEVQELESALFWADKLVCLSSETPQDVYTYALLLYQTKQYYNCTSILESKYLEKKYYVCQLLVAKCYFEINELEKALNILKPFDSGLELKELQDLPGVEQKNVKSLIYLLLAKISEALEDRKFAEEYYKQALQHDVFCYEALHWLQQHNYLTTSQEKNLTEDLLAHTKGLTSFGKDLISYSYSLSMDKFNPETEIAAPDSVKPLSESLYALSCKAEKLYYTCQYKSAFKLLSKILRREKLYKHALAVFVSTLYELRKVNALFTLANKLVEVYPKEAISWYSIGVYYLLLNQIEKARKFLTKSKSLDKSYAPAWIAYGHSFAEHSEHDQAMAAYNIAARYAAGSHFPLLFMGMEQYSNDRNLQLASKYIKQAMDCAPNDPSVLHEMGVVLYEMQDYESAEKLFLEALSKIEHSAEDISVDSWEPLFSNLGHVYRRLK</sequence>
<keyword evidence="2" id="KW-0677">Repeat</keyword>
<feature type="repeat" description="TPR" evidence="7">
    <location>
        <begin position="406"/>
        <end position="439"/>
    </location>
</feature>
<evidence type="ECO:0000313" key="9">
    <source>
        <dbReference type="Proteomes" id="UP000549394"/>
    </source>
</evidence>
<evidence type="ECO:0000256" key="5">
    <source>
        <dbReference type="ARBA" id="ARBA00022803"/>
    </source>
</evidence>
<evidence type="ECO:0000256" key="7">
    <source>
        <dbReference type="PROSITE-ProRule" id="PRU00339"/>
    </source>
</evidence>
<keyword evidence="4" id="KW-0833">Ubl conjugation pathway</keyword>
<dbReference type="GO" id="GO:0045842">
    <property type="term" value="P:positive regulation of mitotic metaphase/anaphase transition"/>
    <property type="evidence" value="ECO:0007669"/>
    <property type="project" value="TreeGrafter"/>
</dbReference>
<dbReference type="Proteomes" id="UP000549394">
    <property type="component" value="Unassembled WGS sequence"/>
</dbReference>
<dbReference type="GO" id="GO:0005737">
    <property type="term" value="C:cytoplasm"/>
    <property type="evidence" value="ECO:0007669"/>
    <property type="project" value="TreeGrafter"/>
</dbReference>
<dbReference type="GO" id="GO:0031145">
    <property type="term" value="P:anaphase-promoting complex-dependent catabolic process"/>
    <property type="evidence" value="ECO:0007669"/>
    <property type="project" value="TreeGrafter"/>
</dbReference>
<dbReference type="SMART" id="SM00028">
    <property type="entry name" value="TPR"/>
    <property type="match status" value="5"/>
</dbReference>
<gene>
    <name evidence="8" type="ORF">DGYR_LOCUS3264</name>
</gene>
<reference evidence="8 9" key="1">
    <citation type="submission" date="2020-08" db="EMBL/GenBank/DDBJ databases">
        <authorList>
            <person name="Hejnol A."/>
        </authorList>
    </citation>
    <scope>NUCLEOTIDE SEQUENCE [LARGE SCALE GENOMIC DNA]</scope>
</reference>
<evidence type="ECO:0000256" key="1">
    <source>
        <dbReference type="ARBA" id="ARBA00022618"/>
    </source>
</evidence>
<dbReference type="PANTHER" id="PTHR12558:SF9">
    <property type="entry name" value="CELL DIVISION CYCLE PROTEIN 16 HOMOLOG"/>
    <property type="match status" value="1"/>
</dbReference>
<keyword evidence="5 7" id="KW-0802">TPR repeat</keyword>
<dbReference type="InterPro" id="IPR011990">
    <property type="entry name" value="TPR-like_helical_dom_sf"/>
</dbReference>
<comment type="caution">
    <text evidence="8">The sequence shown here is derived from an EMBL/GenBank/DDBJ whole genome shotgun (WGS) entry which is preliminary data.</text>
</comment>
<dbReference type="Gene3D" id="1.25.40.10">
    <property type="entry name" value="Tetratricopeptide repeat domain"/>
    <property type="match status" value="1"/>
</dbReference>
<dbReference type="AlphaFoldDB" id="A0A7I8VDJ3"/>
<keyword evidence="6" id="KW-0131">Cell cycle</keyword>
<dbReference type="GO" id="GO:0005680">
    <property type="term" value="C:anaphase-promoting complex"/>
    <property type="evidence" value="ECO:0007669"/>
    <property type="project" value="TreeGrafter"/>
</dbReference>
<dbReference type="EMBL" id="CAJFCJ010000005">
    <property type="protein sequence ID" value="CAD5114423.1"/>
    <property type="molecule type" value="Genomic_DNA"/>
</dbReference>
<dbReference type="Pfam" id="PF13181">
    <property type="entry name" value="TPR_8"/>
    <property type="match status" value="1"/>
</dbReference>
<name>A0A7I8VDJ3_9ANNE</name>
<evidence type="ECO:0000256" key="2">
    <source>
        <dbReference type="ARBA" id="ARBA00022737"/>
    </source>
</evidence>
<evidence type="ECO:0000256" key="6">
    <source>
        <dbReference type="ARBA" id="ARBA00023306"/>
    </source>
</evidence>
<dbReference type="OrthoDB" id="10006270at2759"/>
<proteinExistence type="predicted"/>
<keyword evidence="9" id="KW-1185">Reference proteome</keyword>